<name>A0A7Y9K082_9CELL</name>
<dbReference type="EMBL" id="BONN01000007">
    <property type="protein sequence ID" value="GIG33466.1"/>
    <property type="molecule type" value="Genomic_DNA"/>
</dbReference>
<evidence type="ECO:0000313" key="2">
    <source>
        <dbReference type="EMBL" id="GIG33466.1"/>
    </source>
</evidence>
<reference evidence="2 5" key="2">
    <citation type="submission" date="2021-01" db="EMBL/GenBank/DDBJ databases">
        <title>Whole genome shotgun sequence of Cellulomonas oligotrophica NBRC 109435.</title>
        <authorList>
            <person name="Komaki H."/>
            <person name="Tamura T."/>
        </authorList>
    </citation>
    <scope>NUCLEOTIDE SEQUENCE [LARGE SCALE GENOMIC DNA]</scope>
    <source>
        <strain evidence="2 5">NBRC 109435</strain>
    </source>
</reference>
<evidence type="ECO:0000313" key="3">
    <source>
        <dbReference type="EMBL" id="NYD87589.1"/>
    </source>
</evidence>
<feature type="compositionally biased region" description="Basic and acidic residues" evidence="1">
    <location>
        <begin position="1"/>
        <end position="47"/>
    </location>
</feature>
<evidence type="ECO:0000313" key="4">
    <source>
        <dbReference type="Proteomes" id="UP000577956"/>
    </source>
</evidence>
<feature type="region of interest" description="Disordered" evidence="1">
    <location>
        <begin position="1"/>
        <end position="52"/>
    </location>
</feature>
<protein>
    <submittedName>
        <fullName evidence="3">Uncharacterized protein</fullName>
    </submittedName>
</protein>
<gene>
    <name evidence="3" type="ORF">BKA21_003138</name>
    <name evidence="2" type="ORF">Col01nite_26250</name>
</gene>
<organism evidence="3 4">
    <name type="scientific">Cellulomonas oligotrophica</name>
    <dbReference type="NCBI Taxonomy" id="931536"/>
    <lineage>
        <taxon>Bacteria</taxon>
        <taxon>Bacillati</taxon>
        <taxon>Actinomycetota</taxon>
        <taxon>Actinomycetes</taxon>
        <taxon>Micrococcales</taxon>
        <taxon>Cellulomonadaceae</taxon>
        <taxon>Cellulomonas</taxon>
    </lineage>
</organism>
<dbReference type="Proteomes" id="UP000577956">
    <property type="component" value="Unassembled WGS sequence"/>
</dbReference>
<comment type="caution">
    <text evidence="3">The sequence shown here is derived from an EMBL/GenBank/DDBJ whole genome shotgun (WGS) entry which is preliminary data.</text>
</comment>
<accession>A0A7Y9K082</accession>
<dbReference type="EMBL" id="JACCBK010000001">
    <property type="protein sequence ID" value="NYD87589.1"/>
    <property type="molecule type" value="Genomic_DNA"/>
</dbReference>
<dbReference type="Proteomes" id="UP000618382">
    <property type="component" value="Unassembled WGS sequence"/>
</dbReference>
<evidence type="ECO:0000313" key="5">
    <source>
        <dbReference type="Proteomes" id="UP000618382"/>
    </source>
</evidence>
<sequence length="210" mass="22555">MPGDGHDRHDRHDQDEHARVPRDEDGGTVSEHEHDPDEHDPASHGRDPLTGVDAGELHAAVDELAATLHAYVETAVGVRAEFSATESDEDPRVLAIEQRVGALNAQLYDLLHARLGLHADLTGMTWDDREDEDHAPAGPGERDTFHLGFVVELPATVTDLTLDAVLDLVDDGGGAITERLAGLGYVVGEWSAARGGPVMLDGEDDDEDEA</sequence>
<keyword evidence="5" id="KW-1185">Reference proteome</keyword>
<proteinExistence type="predicted"/>
<reference evidence="3 4" key="1">
    <citation type="submission" date="2020-07" db="EMBL/GenBank/DDBJ databases">
        <title>Sequencing the genomes of 1000 actinobacteria strains.</title>
        <authorList>
            <person name="Klenk H.-P."/>
        </authorList>
    </citation>
    <scope>NUCLEOTIDE SEQUENCE [LARGE SCALE GENOMIC DNA]</scope>
    <source>
        <strain evidence="3 4">DSM 24482</strain>
    </source>
</reference>
<dbReference type="AlphaFoldDB" id="A0A7Y9K082"/>
<dbReference type="RefSeq" id="WP_308439094.1">
    <property type="nucleotide sequence ID" value="NZ_BAABFI010000012.1"/>
</dbReference>
<evidence type="ECO:0000256" key="1">
    <source>
        <dbReference type="SAM" id="MobiDB-lite"/>
    </source>
</evidence>